<evidence type="ECO:0000256" key="6">
    <source>
        <dbReference type="ARBA" id="ARBA00023136"/>
    </source>
</evidence>
<dbReference type="OrthoDB" id="10071887at2759"/>
<dbReference type="PROSITE" id="PS50262">
    <property type="entry name" value="G_PROTEIN_RECEP_F1_2"/>
    <property type="match status" value="1"/>
</dbReference>
<dbReference type="InterPro" id="IPR000276">
    <property type="entry name" value="GPCR_Rhodpsn"/>
</dbReference>
<evidence type="ECO:0000256" key="8">
    <source>
        <dbReference type="ARBA" id="ARBA00023224"/>
    </source>
</evidence>
<keyword evidence="2" id="KW-1003">Cell membrane</keyword>
<feature type="transmembrane region" description="Helical" evidence="9">
    <location>
        <begin position="81"/>
        <end position="107"/>
    </location>
</feature>
<dbReference type="PANTHER" id="PTHR24247">
    <property type="entry name" value="5-HYDROXYTRYPTAMINE RECEPTOR"/>
    <property type="match status" value="1"/>
</dbReference>
<dbReference type="GO" id="GO:0045202">
    <property type="term" value="C:synapse"/>
    <property type="evidence" value="ECO:0007669"/>
    <property type="project" value="TreeGrafter"/>
</dbReference>
<name>A0A7M5XML5_9CNID</name>
<evidence type="ECO:0000256" key="5">
    <source>
        <dbReference type="ARBA" id="ARBA00023040"/>
    </source>
</evidence>
<comment type="subcellular location">
    <subcellularLocation>
        <location evidence="1">Cell membrane</location>
        <topology evidence="1">Multi-pass membrane protein</topology>
    </subcellularLocation>
</comment>
<feature type="transmembrane region" description="Helical" evidence="9">
    <location>
        <begin position="359"/>
        <end position="380"/>
    </location>
</feature>
<keyword evidence="4 9" id="KW-1133">Transmembrane helix</keyword>
<dbReference type="InterPro" id="IPR017452">
    <property type="entry name" value="GPCR_Rhodpsn_7TM"/>
</dbReference>
<dbReference type="GO" id="GO:0016907">
    <property type="term" value="F:G protein-coupled acetylcholine receptor activity"/>
    <property type="evidence" value="ECO:0007669"/>
    <property type="project" value="TreeGrafter"/>
</dbReference>
<dbReference type="GO" id="GO:0007197">
    <property type="term" value="P:adenylate cyclase-inhibiting G protein-coupled acetylcholine receptor signaling pathway"/>
    <property type="evidence" value="ECO:0007669"/>
    <property type="project" value="TreeGrafter"/>
</dbReference>
<feature type="transmembrane region" description="Helical" evidence="9">
    <location>
        <begin position="119"/>
        <end position="143"/>
    </location>
</feature>
<keyword evidence="6 9" id="KW-0472">Membrane</keyword>
<dbReference type="PRINTS" id="PR00237">
    <property type="entry name" value="GPCRRHODOPSN"/>
</dbReference>
<evidence type="ECO:0000256" key="3">
    <source>
        <dbReference type="ARBA" id="ARBA00022692"/>
    </source>
</evidence>
<keyword evidence="5" id="KW-0297">G-protein coupled receptor</keyword>
<dbReference type="GO" id="GO:0030425">
    <property type="term" value="C:dendrite"/>
    <property type="evidence" value="ECO:0007669"/>
    <property type="project" value="TreeGrafter"/>
</dbReference>
<dbReference type="EnsemblMetazoa" id="CLYHEMT026199.1">
    <property type="protein sequence ID" value="CLYHEMP026199.1"/>
    <property type="gene ID" value="CLYHEMG026199"/>
</dbReference>
<dbReference type="GeneID" id="136803852"/>
<feature type="transmembrane region" description="Helical" evidence="9">
    <location>
        <begin position="206"/>
        <end position="231"/>
    </location>
</feature>
<evidence type="ECO:0000313" key="12">
    <source>
        <dbReference type="Proteomes" id="UP000594262"/>
    </source>
</evidence>
<dbReference type="GO" id="GO:0007187">
    <property type="term" value="P:G protein-coupled receptor signaling pathway, coupled to cyclic nucleotide second messenger"/>
    <property type="evidence" value="ECO:0007669"/>
    <property type="project" value="TreeGrafter"/>
</dbReference>
<feature type="transmembrane region" description="Helical" evidence="9">
    <location>
        <begin position="164"/>
        <end position="186"/>
    </location>
</feature>
<feature type="transmembrane region" description="Helical" evidence="9">
    <location>
        <begin position="409"/>
        <end position="430"/>
    </location>
</feature>
<dbReference type="Pfam" id="PF00001">
    <property type="entry name" value="7tm_1"/>
    <property type="match status" value="1"/>
</dbReference>
<evidence type="ECO:0000256" key="4">
    <source>
        <dbReference type="ARBA" id="ARBA00022989"/>
    </source>
</evidence>
<keyword evidence="12" id="KW-1185">Reference proteome</keyword>
<evidence type="ECO:0000256" key="2">
    <source>
        <dbReference type="ARBA" id="ARBA00022475"/>
    </source>
</evidence>
<organism evidence="11 12">
    <name type="scientific">Clytia hemisphaerica</name>
    <dbReference type="NCBI Taxonomy" id="252671"/>
    <lineage>
        <taxon>Eukaryota</taxon>
        <taxon>Metazoa</taxon>
        <taxon>Cnidaria</taxon>
        <taxon>Hydrozoa</taxon>
        <taxon>Hydroidolina</taxon>
        <taxon>Leptothecata</taxon>
        <taxon>Obeliida</taxon>
        <taxon>Clytiidae</taxon>
        <taxon>Clytia</taxon>
    </lineage>
</organism>
<dbReference type="SMART" id="SM01381">
    <property type="entry name" value="7TM_GPCR_Srsx"/>
    <property type="match status" value="1"/>
</dbReference>
<feature type="transmembrane region" description="Helical" evidence="9">
    <location>
        <begin position="44"/>
        <end position="69"/>
    </location>
</feature>
<sequence>MSSFTDNTSLATSSPFLSTIAQQTNKPDDDESLISQDGVSTGELAFIAISMTIMSLLVVLGNIFVIIIYYKNRKLQSPKNFFILSLAVADIIIGLIPVNFYTVYLMFGYWPMGVIVCNAWLVIDYWACTVSTLTLLAISYDRFYFTWFPVKHRVQCNRAYIKKVITFIWILAFLIWAPAILGYPHAVGQHTVPHDQCYIQFLLENGFVTFITAFCSYYGPVLFTTIAYGLVSYRLVNMGRTSTFVRKVKPRVVMVATQSQSQTSAPAAMPTMTSQEQQTEATDGISVIPSTVTTAVVGPTKSDNRSTVRRVEKNRQQKNAKKGLQLLLLIIVAFSISWMPYYLSTVIVSSQNIRLPERLWRFCYIVGWGNSFLNPLCYAFGSKHFKKGFIELITVQGINKRLTMQFVNCSLYLTLFPVVVSAFLCLLAAISNVKKACDTPGRDSIIIP</sequence>
<evidence type="ECO:0000256" key="1">
    <source>
        <dbReference type="ARBA" id="ARBA00004651"/>
    </source>
</evidence>
<dbReference type="PANTHER" id="PTHR24247:SF265">
    <property type="entry name" value="MUSCARINIC ACETYLCHOLINE RECEPTOR DM1"/>
    <property type="match status" value="1"/>
</dbReference>
<reference evidence="11" key="1">
    <citation type="submission" date="2021-01" db="UniProtKB">
        <authorList>
            <consortium name="EnsemblMetazoa"/>
        </authorList>
    </citation>
    <scope>IDENTIFICATION</scope>
</reference>
<dbReference type="SUPFAM" id="SSF81321">
    <property type="entry name" value="Family A G protein-coupled receptor-like"/>
    <property type="match status" value="1"/>
</dbReference>
<evidence type="ECO:0000256" key="7">
    <source>
        <dbReference type="ARBA" id="ARBA00023170"/>
    </source>
</evidence>
<dbReference type="RefSeq" id="XP_066916673.1">
    <property type="nucleotide sequence ID" value="XM_067060572.1"/>
</dbReference>
<proteinExistence type="predicted"/>
<dbReference type="Proteomes" id="UP000594262">
    <property type="component" value="Unplaced"/>
</dbReference>
<keyword evidence="3 9" id="KW-0812">Transmembrane</keyword>
<dbReference type="AlphaFoldDB" id="A0A7M5XML5"/>
<evidence type="ECO:0000313" key="11">
    <source>
        <dbReference type="EnsemblMetazoa" id="CLYHEMP026199.1"/>
    </source>
</evidence>
<dbReference type="GO" id="GO:0004993">
    <property type="term" value="F:G protein-coupled serotonin receptor activity"/>
    <property type="evidence" value="ECO:0007669"/>
    <property type="project" value="TreeGrafter"/>
</dbReference>
<feature type="domain" description="G-protein coupled receptors family 1 profile" evidence="10">
    <location>
        <begin position="61"/>
        <end position="378"/>
    </location>
</feature>
<protein>
    <recommendedName>
        <fullName evidence="10">G-protein coupled receptors family 1 profile domain-containing protein</fullName>
    </recommendedName>
</protein>
<keyword evidence="8" id="KW-0807">Transducer</keyword>
<dbReference type="Gene3D" id="1.20.1070.10">
    <property type="entry name" value="Rhodopsin 7-helix transmembrane proteins"/>
    <property type="match status" value="1"/>
</dbReference>
<dbReference type="GO" id="GO:0005886">
    <property type="term" value="C:plasma membrane"/>
    <property type="evidence" value="ECO:0007669"/>
    <property type="project" value="UniProtKB-SubCell"/>
</dbReference>
<feature type="transmembrane region" description="Helical" evidence="9">
    <location>
        <begin position="323"/>
        <end position="343"/>
    </location>
</feature>
<evidence type="ECO:0000259" key="10">
    <source>
        <dbReference type="PROSITE" id="PS50262"/>
    </source>
</evidence>
<evidence type="ECO:0000256" key="9">
    <source>
        <dbReference type="SAM" id="Phobius"/>
    </source>
</evidence>
<accession>A0A7M5XML5</accession>
<keyword evidence="7" id="KW-0675">Receptor</keyword>